<dbReference type="Pfam" id="PF07735">
    <property type="entry name" value="FBA_2"/>
    <property type="match status" value="2"/>
</dbReference>
<evidence type="ECO:0000259" key="2">
    <source>
        <dbReference type="Pfam" id="PF07735"/>
    </source>
</evidence>
<dbReference type="AlphaFoldDB" id="G0NVR4"/>
<sequence length="654" mass="75580">MGAVQMYLISLCSSKMKRLLKKYISQINFDLQIEIDESSAPFIIRLNDDDLGFFFVESLQQQCPHTDKQLGSFNELTFFGSDVFHGATKTYETLLDLFPCQGRTCIAEDVCDDIQKVIEWTNTLSPELTDFTVEIQDNVTEDHYSYVIKSLEQLHSVNIHLNSKQYFSTVDIDMKGKRFLVYHAEWVTLDHLLKFDGVVMCFGSSLGVKMTDKEMNTFLKTYIQNETSGNLEYMSLAVDRHMDKNAVLDGLVWSEVEEEDVRMIGKYGVLHDETNKNGLRIVMKNREICYVRVINCKDGRGVLLIFNWKDEVFKPFPLLRLPYVALQHVIKSMKLMGAFNLSLCSPTLRHFVKFFFKSGTIKLLIDITGYIVFRLKASNESLCLFEICKHPEILERCMKMKIGNASRIPLDYHDSRVLRTFWRDLIKGATEVYTQISELFNIHFENLIVKKNDTIDYGSVVDWITGINVPIKDVHFGRGTVDDTLYSQIINSKNFQKCIIHQTPSENFKSPEFRFTDAHVNWEVYNAHWITLENLSDIGSSCLILKNLRLTNQEVNLFLRTLITGKFPNLEMIEIRLNRRDISQTAIMDGITDLENAEVNRDVRPFHRYGWRLNVENSVDVRMATGETCSFLFHNDENGLLLGITVVIPNSNLF</sequence>
<evidence type="ECO:0000259" key="1">
    <source>
        <dbReference type="Pfam" id="PF00646"/>
    </source>
</evidence>
<dbReference type="InterPro" id="IPR001810">
    <property type="entry name" value="F-box_dom"/>
</dbReference>
<dbReference type="Proteomes" id="UP000008068">
    <property type="component" value="Unassembled WGS sequence"/>
</dbReference>
<dbReference type="PANTHER" id="PTHR21503">
    <property type="entry name" value="F-BOX-CONTAINING HYPOTHETICAL PROTEIN C.ELEGANS"/>
    <property type="match status" value="1"/>
</dbReference>
<evidence type="ECO:0000313" key="4">
    <source>
        <dbReference type="Proteomes" id="UP000008068"/>
    </source>
</evidence>
<dbReference type="InParanoid" id="G0NVR4"/>
<feature type="domain" description="F-box" evidence="1">
    <location>
        <begin position="318"/>
        <end position="353"/>
    </location>
</feature>
<feature type="domain" description="Sdz-33 F-box" evidence="2">
    <location>
        <begin position="521"/>
        <end position="575"/>
    </location>
</feature>
<dbReference type="eggNOG" id="ENOG502TJX6">
    <property type="taxonomic scope" value="Eukaryota"/>
</dbReference>
<feature type="domain" description="Sdz-33 F-box" evidence="2">
    <location>
        <begin position="178"/>
        <end position="236"/>
    </location>
</feature>
<organism evidence="4">
    <name type="scientific">Caenorhabditis brenneri</name>
    <name type="common">Nematode worm</name>
    <dbReference type="NCBI Taxonomy" id="135651"/>
    <lineage>
        <taxon>Eukaryota</taxon>
        <taxon>Metazoa</taxon>
        <taxon>Ecdysozoa</taxon>
        <taxon>Nematoda</taxon>
        <taxon>Chromadorea</taxon>
        <taxon>Rhabditida</taxon>
        <taxon>Rhabditina</taxon>
        <taxon>Rhabditomorpha</taxon>
        <taxon>Rhabditoidea</taxon>
        <taxon>Rhabditidae</taxon>
        <taxon>Peloderinae</taxon>
        <taxon>Caenorhabditis</taxon>
    </lineage>
</organism>
<reference evidence="4" key="1">
    <citation type="submission" date="2011-07" db="EMBL/GenBank/DDBJ databases">
        <authorList>
            <consortium name="Caenorhabditis brenneri Sequencing and Analysis Consortium"/>
            <person name="Wilson R.K."/>
        </authorList>
    </citation>
    <scope>NUCLEOTIDE SEQUENCE [LARGE SCALE GENOMIC DNA]</scope>
    <source>
        <strain evidence="4">PB2801</strain>
    </source>
</reference>
<accession>G0NVR4</accession>
<dbReference type="InterPro" id="IPR012885">
    <property type="entry name" value="F-box_Sdz-33"/>
</dbReference>
<evidence type="ECO:0000313" key="3">
    <source>
        <dbReference type="EMBL" id="EGT38448.1"/>
    </source>
</evidence>
<gene>
    <name evidence="3" type="ORF">CAEBREN_01682</name>
</gene>
<name>G0NVR4_CAEBE</name>
<dbReference type="HOGENOM" id="CLU_027750_0_0_1"/>
<dbReference type="PANTHER" id="PTHR21503:SF8">
    <property type="entry name" value="F-BOX ASSOCIATED DOMAIN-CONTAINING PROTEIN-RELATED"/>
    <property type="match status" value="1"/>
</dbReference>
<keyword evidence="4" id="KW-1185">Reference proteome</keyword>
<protein>
    <recommendedName>
        <fullName evidence="5">F-box domain-containing protein</fullName>
    </recommendedName>
</protein>
<dbReference type="Pfam" id="PF00646">
    <property type="entry name" value="F-box"/>
    <property type="match status" value="1"/>
</dbReference>
<evidence type="ECO:0008006" key="5">
    <source>
        <dbReference type="Google" id="ProtNLM"/>
    </source>
</evidence>
<dbReference type="EMBL" id="GL379958">
    <property type="protein sequence ID" value="EGT38448.1"/>
    <property type="molecule type" value="Genomic_DNA"/>
</dbReference>
<proteinExistence type="predicted"/>